<evidence type="ECO:0000313" key="2">
    <source>
        <dbReference type="Proteomes" id="UP000318296"/>
    </source>
</evidence>
<reference evidence="1 2" key="1">
    <citation type="submission" date="2017-07" db="EMBL/GenBank/DDBJ databases">
        <title>Mechanisms for carbon and nitrogen cycling indicate functional differentiation within the Candidate Phyla Radiation.</title>
        <authorList>
            <person name="Danczak R.E."/>
            <person name="Johnston M.D."/>
            <person name="Kenah C."/>
            <person name="Slattery M."/>
            <person name="Wrighton K.C."/>
            <person name="Wilkins M.J."/>
        </authorList>
    </citation>
    <scope>NUCLEOTIDE SEQUENCE [LARGE SCALE GENOMIC DNA]</scope>
    <source>
        <strain evidence="1">Licking1014_96</strain>
    </source>
</reference>
<evidence type="ECO:0000313" key="1">
    <source>
        <dbReference type="EMBL" id="TSC92136.1"/>
    </source>
</evidence>
<feature type="non-terminal residue" evidence="1">
    <location>
        <position position="58"/>
    </location>
</feature>
<proteinExistence type="predicted"/>
<dbReference type="EMBL" id="VMGH01000014">
    <property type="protein sequence ID" value="TSC92136.1"/>
    <property type="molecule type" value="Genomic_DNA"/>
</dbReference>
<name>A0A554LGZ3_9BACT</name>
<dbReference type="AlphaFoldDB" id="A0A554LGZ3"/>
<gene>
    <name evidence="1" type="ORF">CEN92_110</name>
</gene>
<organism evidence="1 2">
    <name type="scientific">Candidatus Berkelbacteria bacterium Licking1014_96</name>
    <dbReference type="NCBI Taxonomy" id="2017149"/>
    <lineage>
        <taxon>Bacteria</taxon>
        <taxon>Candidatus Berkelbacteria</taxon>
    </lineage>
</organism>
<comment type="caution">
    <text evidence="1">The sequence shown here is derived from an EMBL/GenBank/DDBJ whole genome shotgun (WGS) entry which is preliminary data.</text>
</comment>
<protein>
    <submittedName>
        <fullName evidence="1">Uncharacterized protein</fullName>
    </submittedName>
</protein>
<dbReference type="Proteomes" id="UP000318296">
    <property type="component" value="Unassembled WGS sequence"/>
</dbReference>
<sequence length="58" mass="6495">MSRGAKITLLILVFTVLIFGLSAAAWFIFKNERVSAAKSYLGQGDQYLNNDNFSSIHR</sequence>
<accession>A0A554LGZ3</accession>